<proteinExistence type="predicted"/>
<dbReference type="Proteomes" id="UP001596337">
    <property type="component" value="Unassembled WGS sequence"/>
</dbReference>
<dbReference type="Pfam" id="PF00107">
    <property type="entry name" value="ADH_zinc_N"/>
    <property type="match status" value="1"/>
</dbReference>
<dbReference type="PANTHER" id="PTHR43677">
    <property type="entry name" value="SHORT-CHAIN DEHYDROGENASE/REDUCTASE"/>
    <property type="match status" value="1"/>
</dbReference>
<feature type="domain" description="Enoyl reductase (ER)" evidence="1">
    <location>
        <begin position="15"/>
        <end position="330"/>
    </location>
</feature>
<dbReference type="EMBL" id="JBHSXX010000001">
    <property type="protein sequence ID" value="MFC6866369.1"/>
    <property type="molecule type" value="Genomic_DNA"/>
</dbReference>
<dbReference type="Gene3D" id="3.90.180.10">
    <property type="entry name" value="Medium-chain alcohol dehydrogenases, catalytic domain"/>
    <property type="match status" value="1"/>
</dbReference>
<dbReference type="CDD" id="cd05280">
    <property type="entry name" value="MDR_yhdh_yhfp"/>
    <property type="match status" value="1"/>
</dbReference>
<organism evidence="2 3">
    <name type="scientific">Haloechinothrix salitolerans</name>
    <dbReference type="NCBI Taxonomy" id="926830"/>
    <lineage>
        <taxon>Bacteria</taxon>
        <taxon>Bacillati</taxon>
        <taxon>Actinomycetota</taxon>
        <taxon>Actinomycetes</taxon>
        <taxon>Pseudonocardiales</taxon>
        <taxon>Pseudonocardiaceae</taxon>
        <taxon>Haloechinothrix</taxon>
    </lineage>
</organism>
<keyword evidence="2" id="KW-0560">Oxidoreductase</keyword>
<dbReference type="SUPFAM" id="SSF50129">
    <property type="entry name" value="GroES-like"/>
    <property type="match status" value="1"/>
</dbReference>
<dbReference type="PANTHER" id="PTHR43677:SF1">
    <property type="entry name" value="ACRYLYL-COA REDUCTASE ACUI-RELATED"/>
    <property type="match status" value="1"/>
</dbReference>
<dbReference type="InterPro" id="IPR014188">
    <property type="entry name" value="Acrylyl-CoA_reductase_AcuI"/>
</dbReference>
<comment type="caution">
    <text evidence="2">The sequence shown here is derived from an EMBL/GenBank/DDBJ whole genome shotgun (WGS) entry which is preliminary data.</text>
</comment>
<dbReference type="Gene3D" id="3.40.50.720">
    <property type="entry name" value="NAD(P)-binding Rossmann-like Domain"/>
    <property type="match status" value="1"/>
</dbReference>
<dbReference type="GO" id="GO:0043958">
    <property type="term" value="F:acryloyl-CoA reductase (NADH) activity"/>
    <property type="evidence" value="ECO:0007669"/>
    <property type="project" value="UniProtKB-EC"/>
</dbReference>
<name>A0ABW2BWZ5_9PSEU</name>
<evidence type="ECO:0000313" key="3">
    <source>
        <dbReference type="Proteomes" id="UP001596337"/>
    </source>
</evidence>
<evidence type="ECO:0000313" key="2">
    <source>
        <dbReference type="EMBL" id="MFC6866369.1"/>
    </source>
</evidence>
<dbReference type="EC" id="1.3.1.95" evidence="2"/>
<dbReference type="InterPro" id="IPR013149">
    <property type="entry name" value="ADH-like_C"/>
</dbReference>
<dbReference type="NCBIfam" id="TIGR02823">
    <property type="entry name" value="oxido_YhdH"/>
    <property type="match status" value="1"/>
</dbReference>
<gene>
    <name evidence="2" type="ORF">ACFQGD_04355</name>
</gene>
<sequence length="336" mass="34740">MSVLPVEFDAFVAEATNDSVARGVRRMHANDLPAGEVTIRVGWSGVNFKDALACVASGKVAQISPLVPGIDLAGSVVASDSTEFSIGDQVIVHGYDLGVAHHGGYSEYARVPAAWVVPLPHGLTQRQAMCLGTAGFTAALSVEALEQRHIAPSAGPVIVTGASGGVGSAAVGLLARRGYHVVAATGKVTAHDRLRALGAAEIVDRTDIGTADKPLQRERWAAAIDCVGGKTLASVLSATAYGGIVTACGNTGGATLPTTVFPFILRGVSLVGIDSVRCPITHRRQVWQRLAADVDATDVANLGPSEVTLNELSQTLETVLNGYSEGHTLVRLSHDA</sequence>
<keyword evidence="3" id="KW-1185">Reference proteome</keyword>
<dbReference type="SUPFAM" id="SSF51735">
    <property type="entry name" value="NAD(P)-binding Rossmann-fold domains"/>
    <property type="match status" value="1"/>
</dbReference>
<dbReference type="InterPro" id="IPR011032">
    <property type="entry name" value="GroES-like_sf"/>
</dbReference>
<reference evidence="3" key="1">
    <citation type="journal article" date="2019" name="Int. J. Syst. Evol. Microbiol.">
        <title>The Global Catalogue of Microorganisms (GCM) 10K type strain sequencing project: providing services to taxonomists for standard genome sequencing and annotation.</title>
        <authorList>
            <consortium name="The Broad Institute Genomics Platform"/>
            <consortium name="The Broad Institute Genome Sequencing Center for Infectious Disease"/>
            <person name="Wu L."/>
            <person name="Ma J."/>
        </authorList>
    </citation>
    <scope>NUCLEOTIDE SEQUENCE [LARGE SCALE GENOMIC DNA]</scope>
    <source>
        <strain evidence="3">KCTC 32255</strain>
    </source>
</reference>
<dbReference type="InterPro" id="IPR013154">
    <property type="entry name" value="ADH-like_N"/>
</dbReference>
<dbReference type="RefSeq" id="WP_345401905.1">
    <property type="nucleotide sequence ID" value="NZ_BAABLA010000108.1"/>
</dbReference>
<dbReference type="Pfam" id="PF08240">
    <property type="entry name" value="ADH_N"/>
    <property type="match status" value="1"/>
</dbReference>
<dbReference type="InterPro" id="IPR051397">
    <property type="entry name" value="Zn-ADH-like_protein"/>
</dbReference>
<dbReference type="InterPro" id="IPR020843">
    <property type="entry name" value="ER"/>
</dbReference>
<dbReference type="SMART" id="SM00829">
    <property type="entry name" value="PKS_ER"/>
    <property type="match status" value="1"/>
</dbReference>
<evidence type="ECO:0000259" key="1">
    <source>
        <dbReference type="SMART" id="SM00829"/>
    </source>
</evidence>
<dbReference type="InterPro" id="IPR036291">
    <property type="entry name" value="NAD(P)-bd_dom_sf"/>
</dbReference>
<accession>A0ABW2BWZ5</accession>
<protein>
    <submittedName>
        <fullName evidence="2">Acryloyl-CoA reductase</fullName>
        <ecNumber evidence="2">1.3.1.95</ecNumber>
    </submittedName>
</protein>